<proteinExistence type="predicted"/>
<dbReference type="EMBL" id="OZ035829">
    <property type="protein sequence ID" value="CAL1612056.1"/>
    <property type="molecule type" value="Genomic_DNA"/>
</dbReference>
<keyword evidence="2" id="KW-1185">Reference proteome</keyword>
<gene>
    <name evidence="1" type="ORF">KC01_LOCUS38425</name>
</gene>
<organism evidence="1 2">
    <name type="scientific">Knipowitschia caucasica</name>
    <name type="common">Caucasian dwarf goby</name>
    <name type="synonym">Pomatoschistus caucasicus</name>
    <dbReference type="NCBI Taxonomy" id="637954"/>
    <lineage>
        <taxon>Eukaryota</taxon>
        <taxon>Metazoa</taxon>
        <taxon>Chordata</taxon>
        <taxon>Craniata</taxon>
        <taxon>Vertebrata</taxon>
        <taxon>Euteleostomi</taxon>
        <taxon>Actinopterygii</taxon>
        <taxon>Neopterygii</taxon>
        <taxon>Teleostei</taxon>
        <taxon>Neoteleostei</taxon>
        <taxon>Acanthomorphata</taxon>
        <taxon>Gobiaria</taxon>
        <taxon>Gobiiformes</taxon>
        <taxon>Gobioidei</taxon>
        <taxon>Gobiidae</taxon>
        <taxon>Gobiinae</taxon>
        <taxon>Knipowitschia</taxon>
    </lineage>
</organism>
<reference evidence="1 2" key="1">
    <citation type="submission" date="2024-04" db="EMBL/GenBank/DDBJ databases">
        <authorList>
            <person name="Waldvogel A.-M."/>
            <person name="Schoenle A."/>
        </authorList>
    </citation>
    <scope>NUCLEOTIDE SEQUENCE [LARGE SCALE GENOMIC DNA]</scope>
</reference>
<evidence type="ECO:0000313" key="1">
    <source>
        <dbReference type="EMBL" id="CAL1612056.1"/>
    </source>
</evidence>
<protein>
    <submittedName>
        <fullName evidence="1">Uncharacterized protein</fullName>
    </submittedName>
</protein>
<accession>A0AAV2MFD2</accession>
<dbReference type="Proteomes" id="UP001497482">
    <property type="component" value="Chromosome 7"/>
</dbReference>
<name>A0AAV2MFD2_KNICA</name>
<evidence type="ECO:0000313" key="2">
    <source>
        <dbReference type="Proteomes" id="UP001497482"/>
    </source>
</evidence>
<dbReference type="AlphaFoldDB" id="A0AAV2MFD2"/>
<sequence>MGHFLWRVLPAQVSQALKIKETVWAGPVAVVMTGLRDPRQQPQNTEAALNPRPQFFSSQFSPFLTPPLTNDRRGTHSVCSRVRSVCATGGFPLRFTAVYRRKNPGPTVKKVQRLWVPAASGPEADNREDKLHKKLSVGETCASVLTSVICRRGEDQGGGGGAQVMLSPGTELLPRALKAPDLPWTLETCWD</sequence>